<comment type="caution">
    <text evidence="1">The sequence shown here is derived from an EMBL/GenBank/DDBJ whole genome shotgun (WGS) entry which is preliminary data.</text>
</comment>
<protein>
    <submittedName>
        <fullName evidence="1">Uncharacterized protein</fullName>
    </submittedName>
</protein>
<accession>X1QGC8</accession>
<proteinExistence type="predicted"/>
<dbReference type="AlphaFoldDB" id="X1QGC8"/>
<evidence type="ECO:0000313" key="1">
    <source>
        <dbReference type="EMBL" id="GAI67522.1"/>
    </source>
</evidence>
<organism evidence="1">
    <name type="scientific">marine sediment metagenome</name>
    <dbReference type="NCBI Taxonomy" id="412755"/>
    <lineage>
        <taxon>unclassified sequences</taxon>
        <taxon>metagenomes</taxon>
        <taxon>ecological metagenomes</taxon>
    </lineage>
</organism>
<gene>
    <name evidence="1" type="ORF">S12H4_11067</name>
</gene>
<feature type="non-terminal residue" evidence="1">
    <location>
        <position position="133"/>
    </location>
</feature>
<sequence length="133" mass="16061">MKDEFITFSTKNKEEFREFLSKYTTRLSKEFVSNHTARLSVDISESEKIFDKYAKFIYYYFEEKSEDVKRPFNRLFPNRRNESYVLSPEPDCMYFMFPGTYYFINIKKTTLTFILIALDFFFTKGLLTPRANS</sequence>
<dbReference type="EMBL" id="BARW01004880">
    <property type="protein sequence ID" value="GAI67522.1"/>
    <property type="molecule type" value="Genomic_DNA"/>
</dbReference>
<name>X1QGC8_9ZZZZ</name>
<reference evidence="1" key="1">
    <citation type="journal article" date="2014" name="Front. Microbiol.">
        <title>High frequency of phylogenetically diverse reductive dehalogenase-homologous genes in deep subseafloor sedimentary metagenomes.</title>
        <authorList>
            <person name="Kawai M."/>
            <person name="Futagami T."/>
            <person name="Toyoda A."/>
            <person name="Takaki Y."/>
            <person name="Nishi S."/>
            <person name="Hori S."/>
            <person name="Arai W."/>
            <person name="Tsubouchi T."/>
            <person name="Morono Y."/>
            <person name="Uchiyama I."/>
            <person name="Ito T."/>
            <person name="Fujiyama A."/>
            <person name="Inagaki F."/>
            <person name="Takami H."/>
        </authorList>
    </citation>
    <scope>NUCLEOTIDE SEQUENCE</scope>
    <source>
        <strain evidence="1">Expedition CK06-06</strain>
    </source>
</reference>